<evidence type="ECO:0000313" key="1">
    <source>
        <dbReference type="EMBL" id="KDP35657.1"/>
    </source>
</evidence>
<reference evidence="1 2" key="1">
    <citation type="journal article" date="2014" name="PLoS ONE">
        <title>Global Analysis of Gene Expression Profiles in Physic Nut (Jatropha curcas L.) Seedlings Exposed to Salt Stress.</title>
        <authorList>
            <person name="Zhang L."/>
            <person name="Zhang C."/>
            <person name="Wu P."/>
            <person name="Chen Y."/>
            <person name="Li M."/>
            <person name="Jiang H."/>
            <person name="Wu G."/>
        </authorList>
    </citation>
    <scope>NUCLEOTIDE SEQUENCE [LARGE SCALE GENOMIC DNA]</scope>
    <source>
        <strain evidence="2">cv. GZQX0401</strain>
        <tissue evidence="1">Young leaves</tissue>
    </source>
</reference>
<sequence length="67" mass="7508">MGRKAIGKGIVTRGKVDDGRSWLVLPEKQERRAGSQLTRSKTACSFTRLLYQQEQEERETGEPSDAA</sequence>
<gene>
    <name evidence="1" type="ORF">JCGZ_09095</name>
</gene>
<name>A0A067KHQ5_JATCU</name>
<organism evidence="1 2">
    <name type="scientific">Jatropha curcas</name>
    <name type="common">Barbados nut</name>
    <dbReference type="NCBI Taxonomy" id="180498"/>
    <lineage>
        <taxon>Eukaryota</taxon>
        <taxon>Viridiplantae</taxon>
        <taxon>Streptophyta</taxon>
        <taxon>Embryophyta</taxon>
        <taxon>Tracheophyta</taxon>
        <taxon>Spermatophyta</taxon>
        <taxon>Magnoliopsida</taxon>
        <taxon>eudicotyledons</taxon>
        <taxon>Gunneridae</taxon>
        <taxon>Pentapetalae</taxon>
        <taxon>rosids</taxon>
        <taxon>fabids</taxon>
        <taxon>Malpighiales</taxon>
        <taxon>Euphorbiaceae</taxon>
        <taxon>Crotonoideae</taxon>
        <taxon>Jatropheae</taxon>
        <taxon>Jatropha</taxon>
    </lineage>
</organism>
<keyword evidence="2" id="KW-1185">Reference proteome</keyword>
<evidence type="ECO:0000313" key="2">
    <source>
        <dbReference type="Proteomes" id="UP000027138"/>
    </source>
</evidence>
<dbReference type="Proteomes" id="UP000027138">
    <property type="component" value="Unassembled WGS sequence"/>
</dbReference>
<dbReference type="EMBL" id="KK914482">
    <property type="protein sequence ID" value="KDP35657.1"/>
    <property type="molecule type" value="Genomic_DNA"/>
</dbReference>
<proteinExistence type="predicted"/>
<protein>
    <submittedName>
        <fullName evidence="1">Uncharacterized protein</fullName>
    </submittedName>
</protein>
<dbReference type="AlphaFoldDB" id="A0A067KHQ5"/>
<accession>A0A067KHQ5</accession>